<dbReference type="Pfam" id="PF10103">
    <property type="entry name" value="Zincin_2"/>
    <property type="match status" value="1"/>
</dbReference>
<dbReference type="EMBL" id="JARAWC010000028">
    <property type="protein sequence ID" value="MDX2964208.1"/>
    <property type="molecule type" value="Genomic_DNA"/>
</dbReference>
<evidence type="ECO:0000313" key="2">
    <source>
        <dbReference type="EMBL" id="MDX3016822.1"/>
    </source>
</evidence>
<organism evidence="1 4">
    <name type="scientific">Streptomyces acidiscabies</name>
    <dbReference type="NCBI Taxonomy" id="42234"/>
    <lineage>
        <taxon>Bacteria</taxon>
        <taxon>Bacillati</taxon>
        <taxon>Actinomycetota</taxon>
        <taxon>Actinomycetes</taxon>
        <taxon>Kitasatosporales</taxon>
        <taxon>Streptomycetaceae</taxon>
        <taxon>Streptomyces</taxon>
    </lineage>
</organism>
<dbReference type="NCBIfam" id="TIGR03883">
    <property type="entry name" value="DUF2342_F420"/>
    <property type="match status" value="1"/>
</dbReference>
<keyword evidence="3" id="KW-1185">Reference proteome</keyword>
<sequence length="375" mass="41191">MTSIGASSGMVDWNLAVATATRLVRPGPEVSRDEARQIVAELRRYAKASEGHVRGFTRMGTEDGHDTPVLVVDRPGWVKANVAGFREVLRPLLDKMQERRGSSPGGAVLGAVGGKVTGVELGMLLSFLSSRVLGQYETFAPATRDLPAGSNGGGRLLLVAPNIVHVERELDVDPHDFRLWVCLHEETHRTQFSAVPWLRDHLEGEIQSFLGETDVDPSTFLERIREAAQSLAGGRPEGEEDDGGRSLVELVQSPAQREILARLTAVMSLLEGHADFVMDGVGPEVVPTVAEIREKFQQRRAKGASRLDIALRRLLGLDAKMKQYRDGERFVRAVVDQVGMDGFNRVWTSPNTLPTKAEIAKPADWVARVHRKADM</sequence>
<dbReference type="InterPro" id="IPR018766">
    <property type="entry name" value="Zinicin_2"/>
</dbReference>
<keyword evidence="1" id="KW-0378">Hydrolase</keyword>
<evidence type="ECO:0000313" key="1">
    <source>
        <dbReference type="EMBL" id="MDX2964208.1"/>
    </source>
</evidence>
<protein>
    <submittedName>
        <fullName evidence="1">Zinc-dependent metalloprotease</fullName>
    </submittedName>
</protein>
<dbReference type="GeneID" id="69809658"/>
<dbReference type="PANTHER" id="PTHR39420:SF1">
    <property type="entry name" value="HYDROLASE"/>
    <property type="match status" value="1"/>
</dbReference>
<dbReference type="Gene3D" id="1.20.150.30">
    <property type="entry name" value="Zincin-like metallopeptidase, N-terminal domain"/>
    <property type="match status" value="1"/>
</dbReference>
<dbReference type="InterPro" id="IPR022454">
    <property type="entry name" value="CHP03883_F420-assoc"/>
</dbReference>
<evidence type="ECO:0000313" key="3">
    <source>
        <dbReference type="Proteomes" id="UP001272987"/>
    </source>
</evidence>
<dbReference type="Proteomes" id="UP001272987">
    <property type="component" value="Unassembled WGS sequence"/>
</dbReference>
<accession>A0AAP6BGD6</accession>
<dbReference type="NCBIfam" id="TIGR03624">
    <property type="entry name" value="putative hydrolase"/>
    <property type="match status" value="1"/>
</dbReference>
<dbReference type="GO" id="GO:0008237">
    <property type="term" value="F:metallopeptidase activity"/>
    <property type="evidence" value="ECO:0007669"/>
    <property type="project" value="UniProtKB-KW"/>
</dbReference>
<keyword evidence="1" id="KW-0645">Protease</keyword>
<name>A0AAP6BGD6_9ACTN</name>
<dbReference type="SUPFAM" id="SSF55486">
    <property type="entry name" value="Metalloproteases ('zincins'), catalytic domain"/>
    <property type="match status" value="1"/>
</dbReference>
<dbReference type="InterPro" id="IPR042271">
    <property type="entry name" value="Zinicin_2_N"/>
</dbReference>
<dbReference type="EMBL" id="JARAWP010000001">
    <property type="protein sequence ID" value="MDX3016822.1"/>
    <property type="molecule type" value="Genomic_DNA"/>
</dbReference>
<evidence type="ECO:0000313" key="4">
    <source>
        <dbReference type="Proteomes" id="UP001282288"/>
    </source>
</evidence>
<dbReference type="Proteomes" id="UP001282288">
    <property type="component" value="Unassembled WGS sequence"/>
</dbReference>
<dbReference type="AlphaFoldDB" id="A0AAP6BGD6"/>
<reference evidence="1 3" key="1">
    <citation type="journal article" date="2023" name="Microb. Genom.">
        <title>Mesoterricola silvestris gen. nov., sp. nov., Mesoterricola sediminis sp. nov., Geothrix oryzae sp. nov., Geothrix edaphica sp. nov., Geothrix rubra sp. nov., and Geothrix limicola sp. nov., six novel members of Acidobacteriota isolated from soils.</title>
        <authorList>
            <person name="Weisberg A.J."/>
            <person name="Pearce E."/>
            <person name="Kramer C.G."/>
            <person name="Chang J.H."/>
            <person name="Clarke C.R."/>
        </authorList>
    </citation>
    <scope>NUCLEOTIDE SEQUENCE</scope>
    <source>
        <strain evidence="2 3">NB05-1H</strain>
        <strain evidence="1">NRRL_B-16521</strain>
    </source>
</reference>
<dbReference type="PANTHER" id="PTHR39420">
    <property type="match status" value="1"/>
</dbReference>
<keyword evidence="1" id="KW-0482">Metalloprotease</keyword>
<proteinExistence type="predicted"/>
<gene>
    <name evidence="1" type="ORF">PV399_31480</name>
    <name evidence="2" type="ORF">PV666_02855</name>
</gene>
<dbReference type="RefSeq" id="WP_075661340.1">
    <property type="nucleotide sequence ID" value="NZ_BCMK01000037.1"/>
</dbReference>
<comment type="caution">
    <text evidence="1">The sequence shown here is derived from an EMBL/GenBank/DDBJ whole genome shotgun (WGS) entry which is preliminary data.</text>
</comment>